<dbReference type="Pfam" id="PF01791">
    <property type="entry name" value="DeoC"/>
    <property type="match status" value="1"/>
</dbReference>
<evidence type="ECO:0000313" key="2">
    <source>
        <dbReference type="Proteomes" id="UP000664857"/>
    </source>
</evidence>
<dbReference type="Gene3D" id="3.20.20.70">
    <property type="entry name" value="Aldolase class I"/>
    <property type="match status" value="1"/>
</dbReference>
<keyword evidence="2" id="KW-1185">Reference proteome</keyword>
<dbReference type="PANTHER" id="PTHR47916">
    <property type="entry name" value="FRUCTOSE-BISPHOSPHATE ALDOLASE CLASS 1"/>
    <property type="match status" value="1"/>
</dbReference>
<gene>
    <name evidence="1" type="ORF">DOK76_06395</name>
</gene>
<reference evidence="1 2" key="1">
    <citation type="submission" date="2021-03" db="EMBL/GenBank/DDBJ databases">
        <title>Enterococcal diversity collection.</title>
        <authorList>
            <person name="Gilmore M.S."/>
            <person name="Schwartzman J."/>
            <person name="Van Tyne D."/>
            <person name="Martin M."/>
            <person name="Earl A.M."/>
            <person name="Manson A.L."/>
            <person name="Straub T."/>
            <person name="Salamzade R."/>
            <person name="Saavedra J."/>
            <person name="Lebreton F."/>
            <person name="Prichula J."/>
            <person name="Schaufler K."/>
            <person name="Gaca A."/>
            <person name="Sgardioli B."/>
            <person name="Wagenaar J."/>
            <person name="Strong T."/>
        </authorList>
    </citation>
    <scope>NUCLEOTIDE SEQUENCE [LARGE SCALE GENOMIC DNA]</scope>
    <source>
        <strain evidence="1 2">DIV0080</strain>
    </source>
</reference>
<dbReference type="InterPro" id="IPR002915">
    <property type="entry name" value="DeoC/FbaB/LacD_aldolase"/>
</dbReference>
<dbReference type="PIRSF" id="PIRSF038992">
    <property type="entry name" value="Aldolase_Ia"/>
    <property type="match status" value="1"/>
</dbReference>
<sequence length="265" mass="28627">MEKNMRMKKIFKRDGKAIVVALDGFGFSANTQGIDRTIKNLDQLIEQGLDAALVTFGQAVTYSDELSQLTSILRVDATTNVFDNSVPDTDGYFGIEEALMLGCDGVVCMTFPGAGQREATSHKLLSELAKTGAKWRVPVIAETLPFGYPVTSQESNQGEVIATGARLGTEFGADIIKTRFSGTVEDKLIVEKADRPVLALGGPKTDTLSYFKFVKHCMDSGAKGVAVGRNITQDENPIGMVAGLNVIIHKNGSAEEAFETYNKVY</sequence>
<protein>
    <submittedName>
        <fullName evidence="1">Phospho-2-dehydro-3-deoxyheptonate aldolase</fullName>
    </submittedName>
</protein>
<dbReference type="InterPro" id="IPR041720">
    <property type="entry name" value="FbaB-like"/>
</dbReference>
<proteinExistence type="predicted"/>
<name>A0ABS3HSG3_9ENTE</name>
<organism evidence="1 2">
    <name type="scientific">Candidatus Vagococcus giribetii</name>
    <dbReference type="NCBI Taxonomy" id="2230876"/>
    <lineage>
        <taxon>Bacteria</taxon>
        <taxon>Bacillati</taxon>
        <taxon>Bacillota</taxon>
        <taxon>Bacilli</taxon>
        <taxon>Lactobacillales</taxon>
        <taxon>Enterococcaceae</taxon>
        <taxon>Vagococcus</taxon>
    </lineage>
</organism>
<dbReference type="RefSeq" id="WP_206965997.1">
    <property type="nucleotide sequence ID" value="NZ_JAFLVX010000016.1"/>
</dbReference>
<dbReference type="InterPro" id="IPR050456">
    <property type="entry name" value="DeoC/FbaB_aldolase"/>
</dbReference>
<dbReference type="InterPro" id="IPR013785">
    <property type="entry name" value="Aldolase_TIM"/>
</dbReference>
<dbReference type="SUPFAM" id="SSF51569">
    <property type="entry name" value="Aldolase"/>
    <property type="match status" value="1"/>
</dbReference>
<accession>A0ABS3HSG3</accession>
<dbReference type="PANTHER" id="PTHR47916:SF1">
    <property type="entry name" value="3-HYDROXY-5-PHOSPHONOOXYPENTANE-2,4-DIONE THIOLASE"/>
    <property type="match status" value="1"/>
</dbReference>
<comment type="caution">
    <text evidence="1">The sequence shown here is derived from an EMBL/GenBank/DDBJ whole genome shotgun (WGS) entry which is preliminary data.</text>
</comment>
<evidence type="ECO:0000313" key="1">
    <source>
        <dbReference type="EMBL" id="MBO0476694.1"/>
    </source>
</evidence>
<dbReference type="Proteomes" id="UP000664857">
    <property type="component" value="Unassembled WGS sequence"/>
</dbReference>
<dbReference type="EMBL" id="JAFLVX010000016">
    <property type="protein sequence ID" value="MBO0476694.1"/>
    <property type="molecule type" value="Genomic_DNA"/>
</dbReference>
<dbReference type="SMART" id="SM01133">
    <property type="entry name" value="DeoC"/>
    <property type="match status" value="1"/>
</dbReference>